<protein>
    <submittedName>
        <fullName evidence="2">RTR1-type domain-containing protein</fullName>
    </submittedName>
</protein>
<dbReference type="WBParaSite" id="TCNE_0000530601-mRNA-1">
    <property type="protein sequence ID" value="TCNE_0000530601-mRNA-1"/>
    <property type="gene ID" value="TCNE_0000530601"/>
</dbReference>
<proteinExistence type="predicted"/>
<keyword evidence="1" id="KW-1185">Reference proteome</keyword>
<organism evidence="1 2">
    <name type="scientific">Toxocara canis</name>
    <name type="common">Canine roundworm</name>
    <dbReference type="NCBI Taxonomy" id="6265"/>
    <lineage>
        <taxon>Eukaryota</taxon>
        <taxon>Metazoa</taxon>
        <taxon>Ecdysozoa</taxon>
        <taxon>Nematoda</taxon>
        <taxon>Chromadorea</taxon>
        <taxon>Rhabditida</taxon>
        <taxon>Spirurina</taxon>
        <taxon>Ascaridomorpha</taxon>
        <taxon>Ascaridoidea</taxon>
        <taxon>Toxocaridae</taxon>
        <taxon>Toxocara</taxon>
    </lineage>
</organism>
<dbReference type="AlphaFoldDB" id="A0A183U9Y6"/>
<dbReference type="InterPro" id="IPR038534">
    <property type="entry name" value="Rtr1/RPAP2_sf"/>
</dbReference>
<accession>A0A183U9Y6</accession>
<dbReference type="Proteomes" id="UP000050794">
    <property type="component" value="Unassembled WGS sequence"/>
</dbReference>
<reference evidence="2" key="1">
    <citation type="submission" date="2016-06" db="UniProtKB">
        <authorList>
            <consortium name="WormBaseParasite"/>
        </authorList>
    </citation>
    <scope>IDENTIFICATION</scope>
</reference>
<dbReference type="Gene3D" id="1.25.40.820">
    <property type="match status" value="1"/>
</dbReference>
<evidence type="ECO:0000313" key="2">
    <source>
        <dbReference type="WBParaSite" id="TCNE_0000530601-mRNA-1"/>
    </source>
</evidence>
<evidence type="ECO:0000313" key="1">
    <source>
        <dbReference type="Proteomes" id="UP000050794"/>
    </source>
</evidence>
<name>A0A183U9Y6_TOXCA</name>
<sequence>LGHLCGFPSCSNATEMKPMSMYRIDRKNKKVIVRMNLFCYVANIKKMQLWYDIIDNMAVGQLVHARRLGAKVEGVRGGGGGGGG</sequence>